<proteinExistence type="predicted"/>
<dbReference type="Proteomes" id="UP000655759">
    <property type="component" value="Unassembled WGS sequence"/>
</dbReference>
<name>A0A812F3K3_9ARCH</name>
<sequence length="103" mass="11508">MISMGETAEELRVAEKRTEPYIYHVRNEPVMQAALDVFTIINKHGKGMLLAKGGSIPSAVAIANILVEKMLNRVCTIEHILLDSENEFGKRMISTIEILIVKN</sequence>
<evidence type="ECO:0000313" key="1">
    <source>
        <dbReference type="EMBL" id="CAE6498658.1"/>
    </source>
</evidence>
<protein>
    <submittedName>
        <fullName evidence="1">Alba, DNA/RNA-binding protein</fullName>
    </submittedName>
</protein>
<dbReference type="AlphaFoldDB" id="A0A812F3K3"/>
<dbReference type="SUPFAM" id="SSF82704">
    <property type="entry name" value="AlbA-like"/>
    <property type="match status" value="1"/>
</dbReference>
<comment type="caution">
    <text evidence="1">The sequence shown here is derived from an EMBL/GenBank/DDBJ whole genome shotgun (WGS) entry which is preliminary data.</text>
</comment>
<dbReference type="GO" id="GO:0003676">
    <property type="term" value="F:nucleic acid binding"/>
    <property type="evidence" value="ECO:0007669"/>
    <property type="project" value="InterPro"/>
</dbReference>
<gene>
    <name evidence="1" type="ORF">NUZ5A_50819</name>
</gene>
<dbReference type="Gene3D" id="3.30.110.20">
    <property type="entry name" value="Alba-like domain"/>
    <property type="match status" value="1"/>
</dbReference>
<accession>A0A812F3K3</accession>
<dbReference type="InterPro" id="IPR036882">
    <property type="entry name" value="Alba-like_dom_sf"/>
</dbReference>
<evidence type="ECO:0000313" key="2">
    <source>
        <dbReference type="Proteomes" id="UP000655759"/>
    </source>
</evidence>
<dbReference type="EMBL" id="CAJNAQ010000005">
    <property type="protein sequence ID" value="CAE6498658.1"/>
    <property type="molecule type" value="Genomic_DNA"/>
</dbReference>
<organism evidence="1 2">
    <name type="scientific">Candidatus Nitrosotenuis uzonensis</name>
    <dbReference type="NCBI Taxonomy" id="1407055"/>
    <lineage>
        <taxon>Archaea</taxon>
        <taxon>Nitrososphaerota</taxon>
        <taxon>Candidatus Nitrosotenuis</taxon>
    </lineage>
</organism>
<dbReference type="RefSeq" id="WP_239654946.1">
    <property type="nucleotide sequence ID" value="NZ_CAJNAQ010000005.1"/>
</dbReference>
<reference evidence="1" key="1">
    <citation type="submission" date="2021-02" db="EMBL/GenBank/DDBJ databases">
        <authorList>
            <person name="Han P."/>
        </authorList>
    </citation>
    <scope>NUCLEOTIDE SEQUENCE</scope>
    <source>
        <strain evidence="1">Candidatus Nitrosotenuis uzonensis 5A</strain>
    </source>
</reference>